<dbReference type="InterPro" id="IPR023298">
    <property type="entry name" value="ATPase_P-typ_TM_dom_sf"/>
</dbReference>
<evidence type="ECO:0000256" key="11">
    <source>
        <dbReference type="SAM" id="MobiDB-lite"/>
    </source>
</evidence>
<evidence type="ECO:0000256" key="4">
    <source>
        <dbReference type="ARBA" id="ARBA00022723"/>
    </source>
</evidence>
<feature type="transmembrane region" description="Helical" evidence="10">
    <location>
        <begin position="163"/>
        <end position="184"/>
    </location>
</feature>
<feature type="region of interest" description="Disordered" evidence="11">
    <location>
        <begin position="63"/>
        <end position="90"/>
    </location>
</feature>
<reference evidence="13 14" key="1">
    <citation type="journal article" date="2015" name="Nature">
        <title>rRNA introns, odd ribosomes, and small enigmatic genomes across a large radiation of phyla.</title>
        <authorList>
            <person name="Brown C.T."/>
            <person name="Hug L.A."/>
            <person name="Thomas B.C."/>
            <person name="Sharon I."/>
            <person name="Castelle C.J."/>
            <person name="Singh A."/>
            <person name="Wilkins M.J."/>
            <person name="Williams K.H."/>
            <person name="Banfield J.F."/>
        </authorList>
    </citation>
    <scope>NUCLEOTIDE SEQUENCE [LARGE SCALE GENOMIC DNA]</scope>
</reference>
<dbReference type="PRINTS" id="PR00119">
    <property type="entry name" value="CATATPASE"/>
</dbReference>
<comment type="caution">
    <text evidence="13">The sequence shown here is derived from an EMBL/GenBank/DDBJ whole genome shotgun (WGS) entry which is preliminary data.</text>
</comment>
<dbReference type="PROSITE" id="PS50846">
    <property type="entry name" value="HMA_2"/>
    <property type="match status" value="1"/>
</dbReference>
<dbReference type="InterPro" id="IPR059000">
    <property type="entry name" value="ATPase_P-type_domA"/>
</dbReference>
<dbReference type="GO" id="GO:0055070">
    <property type="term" value="P:copper ion homeostasis"/>
    <property type="evidence" value="ECO:0007669"/>
    <property type="project" value="TreeGrafter"/>
</dbReference>
<evidence type="ECO:0000256" key="10">
    <source>
        <dbReference type="RuleBase" id="RU362081"/>
    </source>
</evidence>
<evidence type="ECO:0000256" key="3">
    <source>
        <dbReference type="ARBA" id="ARBA00022692"/>
    </source>
</evidence>
<dbReference type="Gene3D" id="2.70.150.10">
    <property type="entry name" value="Calcium-transporting ATPase, cytoplasmic transduction domain A"/>
    <property type="match status" value="1"/>
</dbReference>
<feature type="compositionally biased region" description="Polar residues" evidence="11">
    <location>
        <begin position="78"/>
        <end position="87"/>
    </location>
</feature>
<dbReference type="PANTHER" id="PTHR43520">
    <property type="entry name" value="ATP7, ISOFORM B"/>
    <property type="match status" value="1"/>
</dbReference>
<evidence type="ECO:0000256" key="6">
    <source>
        <dbReference type="ARBA" id="ARBA00022840"/>
    </source>
</evidence>
<dbReference type="PROSITE" id="PS00154">
    <property type="entry name" value="ATPASE_E1_E2"/>
    <property type="match status" value="1"/>
</dbReference>
<feature type="compositionally biased region" description="Basic and acidic residues" evidence="11">
    <location>
        <begin position="63"/>
        <end position="76"/>
    </location>
</feature>
<dbReference type="SUPFAM" id="SSF81665">
    <property type="entry name" value="Calcium ATPase, transmembrane domain M"/>
    <property type="match status" value="1"/>
</dbReference>
<evidence type="ECO:0000259" key="12">
    <source>
        <dbReference type="PROSITE" id="PS50846"/>
    </source>
</evidence>
<dbReference type="CDD" id="cd00371">
    <property type="entry name" value="HMA"/>
    <property type="match status" value="1"/>
</dbReference>
<dbReference type="Gene3D" id="3.40.1110.10">
    <property type="entry name" value="Calcium-transporting ATPase, cytoplasmic domain N"/>
    <property type="match status" value="1"/>
</dbReference>
<dbReference type="SUPFAM" id="SSF81653">
    <property type="entry name" value="Calcium ATPase, transduction domain A"/>
    <property type="match status" value="1"/>
</dbReference>
<dbReference type="NCBIfam" id="TIGR01494">
    <property type="entry name" value="ATPase_P-type"/>
    <property type="match status" value="1"/>
</dbReference>
<evidence type="ECO:0000256" key="5">
    <source>
        <dbReference type="ARBA" id="ARBA00022741"/>
    </source>
</evidence>
<dbReference type="GO" id="GO:0012505">
    <property type="term" value="C:endomembrane system"/>
    <property type="evidence" value="ECO:0007669"/>
    <property type="project" value="UniProtKB-SubCell"/>
</dbReference>
<dbReference type="InterPro" id="IPR023214">
    <property type="entry name" value="HAD_sf"/>
</dbReference>
<evidence type="ECO:0000256" key="8">
    <source>
        <dbReference type="ARBA" id="ARBA00022989"/>
    </source>
</evidence>
<dbReference type="PROSITE" id="PS01047">
    <property type="entry name" value="HMA_1"/>
    <property type="match status" value="1"/>
</dbReference>
<dbReference type="InterPro" id="IPR008250">
    <property type="entry name" value="ATPase_P-typ_transduc_dom_A_sf"/>
</dbReference>
<keyword evidence="3 10" id="KW-0812">Transmembrane</keyword>
<dbReference type="Gene3D" id="3.30.70.100">
    <property type="match status" value="1"/>
</dbReference>
<dbReference type="NCBIfam" id="TIGR01525">
    <property type="entry name" value="ATPase-IB_hvy"/>
    <property type="match status" value="1"/>
</dbReference>
<dbReference type="Pfam" id="PF00702">
    <property type="entry name" value="Hydrolase"/>
    <property type="match status" value="1"/>
</dbReference>
<feature type="transmembrane region" description="Helical" evidence="10">
    <location>
        <begin position="371"/>
        <end position="398"/>
    </location>
</feature>
<evidence type="ECO:0000256" key="7">
    <source>
        <dbReference type="ARBA" id="ARBA00022967"/>
    </source>
</evidence>
<name>A0A0G2AUI4_9BACT</name>
<sequence length="569" mass="59770">MKTTLPIKGMHCASCAIKIERALSKVEGVASAHVNYATEKATVEHDDGLDVALLHQAVHDLGYKTGDEENPNDHAHSSKPTAHSSSHMAHGDDMKTAARRTIIAFLFAIPSFVIATFGIEIPGDVAGRNPAEWLSGILATIVFLWPALSMHKTTFKQARRFTAGMDTLITLGTGAAIIFSWWQIFAGGHLYFETAAVIIAFILLGRYFEARSKGKAGEAIKKLLELGAKTAHRMGENGAVEDVPIDTLRVGDRVLVKPGEKIPLDGEIIEGSSSVDESMLTGESVPVGKSAGDMVYGATLNAQGALTVRITKEPGDTVLAQIVKLVEDAQGQKAPIQKLADKISGVFVPVVIVVSIVTFIIWFLATGDLNASIIPAVAVLVIACPCALGLATPTAILVGTGRGAQNGILIKSGEALERARGIHTVMFDKTGTLTEGKPRVTDLISSHLDSTVAEKLALTGSDPDRCLLAIAAGLEASSEHPLATAVLHEAKARGVKPVESSSFTSVTGRGVRATLGKTMPALLGNPVFMAEEGIGLTEVSDDLARLQEEGKTVVVVALNGQATGLIAIA</sequence>
<keyword evidence="5 10" id="KW-0547">Nucleotide-binding</keyword>
<accession>A0A0G2AUI4</accession>
<keyword evidence="8 10" id="KW-1133">Transmembrane helix</keyword>
<keyword evidence="10" id="KW-1003">Cell membrane</keyword>
<evidence type="ECO:0000313" key="13">
    <source>
        <dbReference type="EMBL" id="KKW36544.1"/>
    </source>
</evidence>
<dbReference type="InterPro" id="IPR036163">
    <property type="entry name" value="HMA_dom_sf"/>
</dbReference>
<dbReference type="InterPro" id="IPR017969">
    <property type="entry name" value="Heavy-metal-associated_CS"/>
</dbReference>
<dbReference type="PRINTS" id="PR00943">
    <property type="entry name" value="CUATPASE"/>
</dbReference>
<dbReference type="FunFam" id="2.70.150.10:FF:000002">
    <property type="entry name" value="Copper-transporting ATPase 1, putative"/>
    <property type="match status" value="1"/>
</dbReference>
<dbReference type="InterPro" id="IPR018303">
    <property type="entry name" value="ATPase_P-typ_P_site"/>
</dbReference>
<feature type="transmembrane region" description="Helical" evidence="10">
    <location>
        <begin position="133"/>
        <end position="151"/>
    </location>
</feature>
<comment type="similarity">
    <text evidence="2 10">Belongs to the cation transport ATPase (P-type) (TC 3.A.3) family. Type IB subfamily.</text>
</comment>
<feature type="domain" description="HMA" evidence="12">
    <location>
        <begin position="1"/>
        <end position="66"/>
    </location>
</feature>
<dbReference type="GO" id="GO:0005507">
    <property type="term" value="F:copper ion binding"/>
    <property type="evidence" value="ECO:0007669"/>
    <property type="project" value="TreeGrafter"/>
</dbReference>
<dbReference type="InterPro" id="IPR001757">
    <property type="entry name" value="P_typ_ATPase"/>
</dbReference>
<dbReference type="Pfam" id="PF00122">
    <property type="entry name" value="E1-E2_ATPase"/>
    <property type="match status" value="1"/>
</dbReference>
<dbReference type="AlphaFoldDB" id="A0A0G2AUI4"/>
<feature type="transmembrane region" description="Helical" evidence="10">
    <location>
        <begin position="343"/>
        <end position="365"/>
    </location>
</feature>
<evidence type="ECO:0000313" key="14">
    <source>
        <dbReference type="Proteomes" id="UP000033865"/>
    </source>
</evidence>
<dbReference type="Proteomes" id="UP000033865">
    <property type="component" value="Unassembled WGS sequence"/>
</dbReference>
<keyword evidence="6 10" id="KW-0067">ATP-binding</keyword>
<evidence type="ECO:0000256" key="2">
    <source>
        <dbReference type="ARBA" id="ARBA00006024"/>
    </source>
</evidence>
<feature type="transmembrane region" description="Helical" evidence="10">
    <location>
        <begin position="102"/>
        <end position="121"/>
    </location>
</feature>
<dbReference type="PANTHER" id="PTHR43520:SF8">
    <property type="entry name" value="P-TYPE CU(+) TRANSPORTER"/>
    <property type="match status" value="1"/>
</dbReference>
<dbReference type="GO" id="GO:0016887">
    <property type="term" value="F:ATP hydrolysis activity"/>
    <property type="evidence" value="ECO:0007669"/>
    <property type="project" value="InterPro"/>
</dbReference>
<dbReference type="InterPro" id="IPR027256">
    <property type="entry name" value="P-typ_ATPase_IB"/>
</dbReference>
<protein>
    <submittedName>
        <fullName evidence="13">Heavy metal translocating P-type ATPase</fullName>
    </submittedName>
</protein>
<gene>
    <name evidence="13" type="ORF">UY82_C0020G0005</name>
</gene>
<dbReference type="Pfam" id="PF00403">
    <property type="entry name" value="HMA"/>
    <property type="match status" value="1"/>
</dbReference>
<dbReference type="EMBL" id="LCRN01000020">
    <property type="protein sequence ID" value="KKW36544.1"/>
    <property type="molecule type" value="Genomic_DNA"/>
</dbReference>
<organism evidence="13 14">
    <name type="scientific">Candidatus Uhrbacteria bacterium GW2011_GWC2_53_7</name>
    <dbReference type="NCBI Taxonomy" id="1618986"/>
    <lineage>
        <taxon>Bacteria</taxon>
        <taxon>Candidatus Uhriibacteriota</taxon>
    </lineage>
</organism>
<dbReference type="GO" id="GO:0043682">
    <property type="term" value="F:P-type divalent copper transporter activity"/>
    <property type="evidence" value="ECO:0007669"/>
    <property type="project" value="TreeGrafter"/>
</dbReference>
<dbReference type="SUPFAM" id="SSF55008">
    <property type="entry name" value="HMA, heavy metal-associated domain"/>
    <property type="match status" value="1"/>
</dbReference>
<dbReference type="GO" id="GO:0005886">
    <property type="term" value="C:plasma membrane"/>
    <property type="evidence" value="ECO:0007669"/>
    <property type="project" value="UniProtKB-SubCell"/>
</dbReference>
<dbReference type="GO" id="GO:0005524">
    <property type="term" value="F:ATP binding"/>
    <property type="evidence" value="ECO:0007669"/>
    <property type="project" value="UniProtKB-UniRule"/>
</dbReference>
<evidence type="ECO:0000256" key="9">
    <source>
        <dbReference type="ARBA" id="ARBA00023136"/>
    </source>
</evidence>
<dbReference type="Gene3D" id="3.40.50.1000">
    <property type="entry name" value="HAD superfamily/HAD-like"/>
    <property type="match status" value="1"/>
</dbReference>
<feature type="transmembrane region" description="Helical" evidence="10">
    <location>
        <begin position="190"/>
        <end position="208"/>
    </location>
</feature>
<evidence type="ECO:0000256" key="1">
    <source>
        <dbReference type="ARBA" id="ARBA00004127"/>
    </source>
</evidence>
<dbReference type="InterPro" id="IPR023299">
    <property type="entry name" value="ATPase_P-typ_cyto_dom_N"/>
</dbReference>
<dbReference type="FunFam" id="3.30.70.100:FF:000005">
    <property type="entry name" value="Copper-exporting P-type ATPase A"/>
    <property type="match status" value="1"/>
</dbReference>
<feature type="non-terminal residue" evidence="13">
    <location>
        <position position="569"/>
    </location>
</feature>
<keyword evidence="4 10" id="KW-0479">Metal-binding</keyword>
<proteinExistence type="inferred from homology"/>
<dbReference type="SUPFAM" id="SSF81660">
    <property type="entry name" value="Metal cation-transporting ATPase, ATP-binding domain N"/>
    <property type="match status" value="1"/>
</dbReference>
<comment type="subcellular location">
    <subcellularLocation>
        <location evidence="10">Cell membrane</location>
    </subcellularLocation>
    <subcellularLocation>
        <location evidence="1">Endomembrane system</location>
        <topology evidence="1">Multi-pass membrane protein</topology>
    </subcellularLocation>
</comment>
<dbReference type="InterPro" id="IPR006121">
    <property type="entry name" value="HMA_dom"/>
</dbReference>
<keyword evidence="9 10" id="KW-0472">Membrane</keyword>
<keyword evidence="7" id="KW-1278">Translocase</keyword>